<sequence length="311" mass="36061">SYNEEPSCYTDVNSLFADDYPFKNDRNICQMSEYSIESGSSDFRSGKGKERRRVEHISRHKGSNGRHSYSDDNIVDDGRRRVELEIKRDRRHSSDIAKRSDKKEGKKVITTRKNHFKRNSDEGAEQECDPDDNSKEPTEETAKEEDLGLRPEKPSFRRNQDLKEEKEKGKHYHHHRHHRAYHHRHYNKSLFPWPFKTNTNDGPDKIPDDKTVTLVDNTTSVSRVLLDPYKAPEAIPENQGDQNARTSIETEDGMRDRRLSSGISVENNFDDIEGSTCRLCGRGLLRKKFTWTGSAGLYELRCFANLNSVTR</sequence>
<feature type="non-terminal residue" evidence="2">
    <location>
        <position position="311"/>
    </location>
</feature>
<gene>
    <name evidence="2" type="ORF">AFUS01_LOCUS28392</name>
</gene>
<dbReference type="EMBL" id="CAJVCH010405407">
    <property type="protein sequence ID" value="CAG7817852.1"/>
    <property type="molecule type" value="Genomic_DNA"/>
</dbReference>
<protein>
    <submittedName>
        <fullName evidence="2">Uncharacterized protein</fullName>
    </submittedName>
</protein>
<reference evidence="2" key="1">
    <citation type="submission" date="2021-06" db="EMBL/GenBank/DDBJ databases">
        <authorList>
            <person name="Hodson N. C."/>
            <person name="Mongue J. A."/>
            <person name="Jaron S. K."/>
        </authorList>
    </citation>
    <scope>NUCLEOTIDE SEQUENCE</scope>
</reference>
<feature type="compositionally biased region" description="Basic and acidic residues" evidence="1">
    <location>
        <begin position="76"/>
        <end position="107"/>
    </location>
</feature>
<keyword evidence="3" id="KW-1185">Reference proteome</keyword>
<feature type="compositionally biased region" description="Basic and acidic residues" evidence="1">
    <location>
        <begin position="44"/>
        <end position="57"/>
    </location>
</feature>
<organism evidence="2 3">
    <name type="scientific">Allacma fusca</name>
    <dbReference type="NCBI Taxonomy" id="39272"/>
    <lineage>
        <taxon>Eukaryota</taxon>
        <taxon>Metazoa</taxon>
        <taxon>Ecdysozoa</taxon>
        <taxon>Arthropoda</taxon>
        <taxon>Hexapoda</taxon>
        <taxon>Collembola</taxon>
        <taxon>Symphypleona</taxon>
        <taxon>Sminthuridae</taxon>
        <taxon>Allacma</taxon>
    </lineage>
</organism>
<accession>A0A8J2KJY7</accession>
<feature type="compositionally biased region" description="Acidic residues" evidence="1">
    <location>
        <begin position="122"/>
        <end position="131"/>
    </location>
</feature>
<evidence type="ECO:0000313" key="3">
    <source>
        <dbReference type="Proteomes" id="UP000708208"/>
    </source>
</evidence>
<feature type="region of interest" description="Disordered" evidence="1">
    <location>
        <begin position="33"/>
        <end position="181"/>
    </location>
</feature>
<evidence type="ECO:0000256" key="1">
    <source>
        <dbReference type="SAM" id="MobiDB-lite"/>
    </source>
</evidence>
<feature type="compositionally biased region" description="Basic residues" evidence="1">
    <location>
        <begin position="169"/>
        <end position="181"/>
    </location>
</feature>
<feature type="compositionally biased region" description="Polar residues" evidence="1">
    <location>
        <begin position="33"/>
        <end position="43"/>
    </location>
</feature>
<comment type="caution">
    <text evidence="2">The sequence shown here is derived from an EMBL/GenBank/DDBJ whole genome shotgun (WGS) entry which is preliminary data.</text>
</comment>
<dbReference type="Proteomes" id="UP000708208">
    <property type="component" value="Unassembled WGS sequence"/>
</dbReference>
<feature type="compositionally biased region" description="Basic and acidic residues" evidence="1">
    <location>
        <begin position="132"/>
        <end position="168"/>
    </location>
</feature>
<name>A0A8J2KJY7_9HEXA</name>
<dbReference type="AlphaFoldDB" id="A0A8J2KJY7"/>
<evidence type="ECO:0000313" key="2">
    <source>
        <dbReference type="EMBL" id="CAG7817852.1"/>
    </source>
</evidence>
<proteinExistence type="predicted"/>